<dbReference type="InterPro" id="IPR001206">
    <property type="entry name" value="Diacylglycerol_kinase_cat_dom"/>
</dbReference>
<evidence type="ECO:0000256" key="2">
    <source>
        <dbReference type="ARBA" id="ARBA00005983"/>
    </source>
</evidence>
<comment type="cofactor">
    <cofactor evidence="1">
        <name>Mg(2+)</name>
        <dbReference type="ChEBI" id="CHEBI:18420"/>
    </cofactor>
</comment>
<dbReference type="SMART" id="SM00046">
    <property type="entry name" value="DAGKc"/>
    <property type="match status" value="1"/>
</dbReference>
<keyword evidence="11" id="KW-0594">Phospholipid biosynthesis</keyword>
<dbReference type="Gene3D" id="2.60.200.40">
    <property type="match status" value="1"/>
</dbReference>
<keyword evidence="15" id="KW-1185">Reference proteome</keyword>
<dbReference type="NCBIfam" id="NF009605">
    <property type="entry name" value="PRK13059.1"/>
    <property type="match status" value="1"/>
</dbReference>
<dbReference type="eggNOG" id="COG1597">
    <property type="taxonomic scope" value="Bacteria"/>
</dbReference>
<dbReference type="Pfam" id="PF19279">
    <property type="entry name" value="YegS_C"/>
    <property type="match status" value="1"/>
</dbReference>
<keyword evidence="8" id="KW-0067">ATP-binding</keyword>
<evidence type="ECO:0000256" key="8">
    <source>
        <dbReference type="ARBA" id="ARBA00022840"/>
    </source>
</evidence>
<evidence type="ECO:0000256" key="6">
    <source>
        <dbReference type="ARBA" id="ARBA00022741"/>
    </source>
</evidence>
<comment type="similarity">
    <text evidence="2">Belongs to the diacylglycerol/lipid kinase family.</text>
</comment>
<dbReference type="InterPro" id="IPR017438">
    <property type="entry name" value="ATP-NAD_kinase_N"/>
</dbReference>
<dbReference type="GO" id="GO:0008654">
    <property type="term" value="P:phospholipid biosynthetic process"/>
    <property type="evidence" value="ECO:0007669"/>
    <property type="project" value="UniProtKB-KW"/>
</dbReference>
<keyword evidence="3" id="KW-0444">Lipid biosynthesis</keyword>
<dbReference type="InterPro" id="IPR050187">
    <property type="entry name" value="Lipid_Phosphate_FormReg"/>
</dbReference>
<dbReference type="InterPro" id="IPR005218">
    <property type="entry name" value="Diacylglycerol/lipid_kinase"/>
</dbReference>
<dbReference type="Gene3D" id="3.40.50.10330">
    <property type="entry name" value="Probable inorganic polyphosphate/atp-NAD kinase, domain 1"/>
    <property type="match status" value="1"/>
</dbReference>
<dbReference type="GO" id="GO:0046872">
    <property type="term" value="F:metal ion binding"/>
    <property type="evidence" value="ECO:0007669"/>
    <property type="project" value="UniProtKB-KW"/>
</dbReference>
<organism evidence="14 15">
    <name type="scientific">Youngiibacter fragilis 232.1</name>
    <dbReference type="NCBI Taxonomy" id="994573"/>
    <lineage>
        <taxon>Bacteria</taxon>
        <taxon>Bacillati</taxon>
        <taxon>Bacillota</taxon>
        <taxon>Clostridia</taxon>
        <taxon>Eubacteriales</taxon>
        <taxon>Clostridiaceae</taxon>
        <taxon>Youngiibacter</taxon>
    </lineage>
</organism>
<gene>
    <name evidence="14" type="ORF">T472_0211195</name>
</gene>
<dbReference type="Pfam" id="PF00781">
    <property type="entry name" value="DAGK_cat"/>
    <property type="match status" value="1"/>
</dbReference>
<dbReference type="PANTHER" id="PTHR12358">
    <property type="entry name" value="SPHINGOSINE KINASE"/>
    <property type="match status" value="1"/>
</dbReference>
<evidence type="ECO:0000256" key="1">
    <source>
        <dbReference type="ARBA" id="ARBA00001946"/>
    </source>
</evidence>
<proteinExistence type="inferred from homology"/>
<evidence type="ECO:0000313" key="15">
    <source>
        <dbReference type="Proteomes" id="UP000017747"/>
    </source>
</evidence>
<evidence type="ECO:0000256" key="4">
    <source>
        <dbReference type="ARBA" id="ARBA00022679"/>
    </source>
</evidence>
<dbReference type="SUPFAM" id="SSF111331">
    <property type="entry name" value="NAD kinase/diacylglycerol kinase-like"/>
    <property type="match status" value="1"/>
</dbReference>
<comment type="caution">
    <text evidence="14">The sequence shown here is derived from an EMBL/GenBank/DDBJ whole genome shotgun (WGS) entry which is preliminary data.</text>
</comment>
<keyword evidence="4" id="KW-0808">Transferase</keyword>
<evidence type="ECO:0000256" key="12">
    <source>
        <dbReference type="ARBA" id="ARBA00023264"/>
    </source>
</evidence>
<dbReference type="InterPro" id="IPR045540">
    <property type="entry name" value="YegS/DAGK_C"/>
</dbReference>
<keyword evidence="7 14" id="KW-0418">Kinase</keyword>
<dbReference type="InterPro" id="IPR016064">
    <property type="entry name" value="NAD/diacylglycerol_kinase_sf"/>
</dbReference>
<dbReference type="RefSeq" id="WP_023387334.1">
    <property type="nucleotide sequence ID" value="NZ_AXUN02000179.1"/>
</dbReference>
<evidence type="ECO:0000313" key="14">
    <source>
        <dbReference type="EMBL" id="ETA80618.1"/>
    </source>
</evidence>
<dbReference type="PROSITE" id="PS50146">
    <property type="entry name" value="DAGK"/>
    <property type="match status" value="1"/>
</dbReference>
<evidence type="ECO:0000256" key="5">
    <source>
        <dbReference type="ARBA" id="ARBA00022723"/>
    </source>
</evidence>
<evidence type="ECO:0000259" key="13">
    <source>
        <dbReference type="PROSITE" id="PS50146"/>
    </source>
</evidence>
<keyword evidence="6" id="KW-0547">Nucleotide-binding</keyword>
<keyword evidence="10" id="KW-0443">Lipid metabolism</keyword>
<sequence>MKKVKFIYNPSAGDSAIIDKLDGIIKVYQQKGYAIFPIRLDDIYNMEKALEDINCGYSHILVAGGDGTVDLLINQMMELKVDLPIGILPTGTANDFSKYIGMPIDIIDACRQILVSRPMKMDLGKVNDRYFVNVASTGLFTDVSQKTDNKFKNSIGKLAYYLKGIEQIPNFKKIPVKITSKDAKYNGDMYMILVFNGRMAGNIELAYRAHGNDGKLDVILIKAESLVELFPLLIKFLKGDHLEEPVGLLYFQTDELYIETEDNTLITDIDGERGPDFPLRIECVKNAISVLGVNRNVLSIKKNLLRRKA</sequence>
<evidence type="ECO:0000256" key="7">
    <source>
        <dbReference type="ARBA" id="ARBA00022777"/>
    </source>
</evidence>
<evidence type="ECO:0000256" key="10">
    <source>
        <dbReference type="ARBA" id="ARBA00023098"/>
    </source>
</evidence>
<dbReference type="NCBIfam" id="TIGR00147">
    <property type="entry name" value="YegS/Rv2252/BmrU family lipid kinase"/>
    <property type="match status" value="1"/>
</dbReference>
<dbReference type="GO" id="GO:0005524">
    <property type="term" value="F:ATP binding"/>
    <property type="evidence" value="ECO:0007669"/>
    <property type="project" value="UniProtKB-KW"/>
</dbReference>
<dbReference type="OrthoDB" id="142078at2"/>
<dbReference type="PANTHER" id="PTHR12358:SF106">
    <property type="entry name" value="LIPID KINASE YEGS"/>
    <property type="match status" value="1"/>
</dbReference>
<dbReference type="GO" id="GO:0004143">
    <property type="term" value="F:ATP-dependent diacylglycerol kinase activity"/>
    <property type="evidence" value="ECO:0007669"/>
    <property type="project" value="TreeGrafter"/>
</dbReference>
<dbReference type="Proteomes" id="UP000017747">
    <property type="component" value="Unassembled WGS sequence"/>
</dbReference>
<dbReference type="GO" id="GO:0005886">
    <property type="term" value="C:plasma membrane"/>
    <property type="evidence" value="ECO:0007669"/>
    <property type="project" value="TreeGrafter"/>
</dbReference>
<feature type="domain" description="DAGKc" evidence="13">
    <location>
        <begin position="1"/>
        <end position="130"/>
    </location>
</feature>
<evidence type="ECO:0000256" key="3">
    <source>
        <dbReference type="ARBA" id="ARBA00022516"/>
    </source>
</evidence>
<dbReference type="AlphaFoldDB" id="V7I436"/>
<dbReference type="PATRIC" id="fig|994573.3.peg.2077"/>
<keyword evidence="12" id="KW-1208">Phospholipid metabolism</keyword>
<protein>
    <submittedName>
        <fullName evidence="14">Lipid kinase</fullName>
    </submittedName>
</protein>
<accession>V7I436</accession>
<evidence type="ECO:0000256" key="9">
    <source>
        <dbReference type="ARBA" id="ARBA00022842"/>
    </source>
</evidence>
<name>V7I436_9CLOT</name>
<dbReference type="STRING" id="994573.T472_0211195"/>
<evidence type="ECO:0000256" key="11">
    <source>
        <dbReference type="ARBA" id="ARBA00023209"/>
    </source>
</evidence>
<dbReference type="EMBL" id="AXUN02000179">
    <property type="protein sequence ID" value="ETA80618.1"/>
    <property type="molecule type" value="Genomic_DNA"/>
</dbReference>
<keyword evidence="5" id="KW-0479">Metal-binding</keyword>
<reference evidence="14 15" key="1">
    <citation type="journal article" date="2014" name="Genome Announc.">
        <title>Genome Sequence of Youngiibacter fragilis, the Type Strain of the Genus Youngiibacter.</title>
        <authorList>
            <person name="Wawrik C.B."/>
            <person name="Callaghan A.V."/>
            <person name="Stamps B.W."/>
            <person name="Wawrik B."/>
        </authorList>
    </citation>
    <scope>NUCLEOTIDE SEQUENCE [LARGE SCALE GENOMIC DNA]</scope>
    <source>
        <strain evidence="14 15">232.1</strain>
    </source>
</reference>
<keyword evidence="9" id="KW-0460">Magnesium</keyword>